<protein>
    <submittedName>
        <fullName evidence="2">Uncharacterized protein</fullName>
    </submittedName>
</protein>
<evidence type="ECO:0000313" key="2">
    <source>
        <dbReference type="EMBL" id="CAB1451767.1"/>
    </source>
</evidence>
<dbReference type="Proteomes" id="UP001153269">
    <property type="component" value="Unassembled WGS sequence"/>
</dbReference>
<proteinExistence type="predicted"/>
<dbReference type="SUPFAM" id="SSF55797">
    <property type="entry name" value="PR-1-like"/>
    <property type="match status" value="1"/>
</dbReference>
<organism evidence="2 3">
    <name type="scientific">Pleuronectes platessa</name>
    <name type="common">European plaice</name>
    <dbReference type="NCBI Taxonomy" id="8262"/>
    <lineage>
        <taxon>Eukaryota</taxon>
        <taxon>Metazoa</taxon>
        <taxon>Chordata</taxon>
        <taxon>Craniata</taxon>
        <taxon>Vertebrata</taxon>
        <taxon>Euteleostomi</taxon>
        <taxon>Actinopterygii</taxon>
        <taxon>Neopterygii</taxon>
        <taxon>Teleostei</taxon>
        <taxon>Neoteleostei</taxon>
        <taxon>Acanthomorphata</taxon>
        <taxon>Carangaria</taxon>
        <taxon>Pleuronectiformes</taxon>
        <taxon>Pleuronectoidei</taxon>
        <taxon>Pleuronectidae</taxon>
        <taxon>Pleuronectes</taxon>
    </lineage>
</organism>
<feature type="chain" id="PRO_5040114054" evidence="1">
    <location>
        <begin position="24"/>
        <end position="102"/>
    </location>
</feature>
<dbReference type="AlphaFoldDB" id="A0A9N7VM14"/>
<gene>
    <name evidence="2" type="ORF">PLEPLA_LOCUS39493</name>
</gene>
<dbReference type="InterPro" id="IPR035940">
    <property type="entry name" value="CAP_sf"/>
</dbReference>
<dbReference type="Gene3D" id="3.40.33.10">
    <property type="entry name" value="CAP"/>
    <property type="match status" value="1"/>
</dbReference>
<keyword evidence="1" id="KW-0732">Signal</keyword>
<evidence type="ECO:0000256" key="1">
    <source>
        <dbReference type="SAM" id="SignalP"/>
    </source>
</evidence>
<dbReference type="EMBL" id="CADEAL010004101">
    <property type="protein sequence ID" value="CAB1451767.1"/>
    <property type="molecule type" value="Genomic_DNA"/>
</dbReference>
<sequence length="102" mass="11538">MSGESLHWLRGASLLLLLQAATSMVMLPNTTDWKQLLDKYLDEKGDWWEAKQRGKRAITDSDAQLILDIHNKLRGQVYPSASNMEHMVGGWRTEVSGRAPSE</sequence>
<reference evidence="2" key="1">
    <citation type="submission" date="2020-03" db="EMBL/GenBank/DDBJ databases">
        <authorList>
            <person name="Weist P."/>
        </authorList>
    </citation>
    <scope>NUCLEOTIDE SEQUENCE</scope>
</reference>
<comment type="caution">
    <text evidence="2">The sequence shown here is derived from an EMBL/GenBank/DDBJ whole genome shotgun (WGS) entry which is preliminary data.</text>
</comment>
<evidence type="ECO:0000313" key="3">
    <source>
        <dbReference type="Proteomes" id="UP001153269"/>
    </source>
</evidence>
<accession>A0A9N7VM14</accession>
<feature type="signal peptide" evidence="1">
    <location>
        <begin position="1"/>
        <end position="23"/>
    </location>
</feature>
<name>A0A9N7VM14_PLEPL</name>
<keyword evidence="3" id="KW-1185">Reference proteome</keyword>